<dbReference type="AlphaFoldDB" id="A0A9W6R5N3"/>
<dbReference type="Gene3D" id="3.40.605.10">
    <property type="entry name" value="Aldehyde Dehydrogenase, Chain A, domain 1"/>
    <property type="match status" value="1"/>
</dbReference>
<dbReference type="SUPFAM" id="SSF53720">
    <property type="entry name" value="ALDH-like"/>
    <property type="match status" value="1"/>
</dbReference>
<keyword evidence="3" id="KW-0560">Oxidoreductase</keyword>
<evidence type="ECO:0000256" key="3">
    <source>
        <dbReference type="ARBA" id="ARBA00023002"/>
    </source>
</evidence>
<dbReference type="GO" id="GO:0004030">
    <property type="term" value="F:aldehyde dehydrogenase [NAD(P)+] activity"/>
    <property type="evidence" value="ECO:0007669"/>
    <property type="project" value="InterPro"/>
</dbReference>
<evidence type="ECO:0000256" key="1">
    <source>
        <dbReference type="ARBA" id="ARBA00009986"/>
    </source>
</evidence>
<proteinExistence type="inferred from homology"/>
<dbReference type="InterPro" id="IPR016162">
    <property type="entry name" value="Ald_DH_N"/>
</dbReference>
<sequence length="463" mass="49686">MLMPLPHPTQPAYQVVDPATGELVESFPYATDAEVGEILATSRSAYLDWRDRALAERTDLIRRAGARLLDRAHELAETMRLEMGKPAAEGVEEIEYCASIFDYYVDEGRGLLADEELPTRGEGRAIVQHRPIGPLLGVMPWNYPCYQVARFVVPNLVLGNTVIIKHAESVPRTARALEQVMLDAGLPHGAYLNVFATHEQVETIIADPRVQGVSLTGSERAGSVVAAAAGRHLKKCVLELGGSDPFIVLDSADVPAMADLAWQTRIHNNGQACNSNKRMIVMDEIYDEFVAALVAKAEAVEDTAHPPLASRAAAEHLAAQVDDAIAKGARLLAGGVLAQDGSARYTPAVLVGVTEGMRAYHEELFGPVAVVYRVLHDDHAVELANSSAYGLGGAVFSTDPGRARRVAERLEIGMANVNTSSGDGPELPFGGVKRSGFGRELGPGGMSEFVNKRLVYTAANPHA</sequence>
<keyword evidence="2" id="KW-0521">NADP</keyword>
<comment type="similarity">
    <text evidence="1">Belongs to the aldehyde dehydrogenase family.</text>
</comment>
<evidence type="ECO:0000313" key="5">
    <source>
        <dbReference type="EMBL" id="GLY69554.1"/>
    </source>
</evidence>
<dbReference type="Gene3D" id="3.40.309.10">
    <property type="entry name" value="Aldehyde Dehydrogenase, Chain A, domain 2"/>
    <property type="match status" value="1"/>
</dbReference>
<feature type="domain" description="Aldehyde dehydrogenase" evidence="4">
    <location>
        <begin position="11"/>
        <end position="453"/>
    </location>
</feature>
<dbReference type="PANTHER" id="PTHR43217:SF2">
    <property type="entry name" value="SUCCINATE-SEMIALDEHYDE DEHYDROGENASE [NADP(+)]"/>
    <property type="match status" value="1"/>
</dbReference>
<dbReference type="PANTHER" id="PTHR43217">
    <property type="entry name" value="SUCCINATE SEMIALDEHYDE DEHYDROGENASE [NAD(P)+] SAD"/>
    <property type="match status" value="1"/>
</dbReference>
<dbReference type="InterPro" id="IPR015590">
    <property type="entry name" value="Aldehyde_DH_dom"/>
</dbReference>
<dbReference type="InterPro" id="IPR047110">
    <property type="entry name" value="GABD/Sad-like"/>
</dbReference>
<protein>
    <submittedName>
        <fullName evidence="5">Succinate-semialdehyde dehydrogenase</fullName>
    </submittedName>
</protein>
<evidence type="ECO:0000313" key="6">
    <source>
        <dbReference type="Proteomes" id="UP001165136"/>
    </source>
</evidence>
<reference evidence="5" key="1">
    <citation type="submission" date="2023-03" db="EMBL/GenBank/DDBJ databases">
        <title>Amycolatopsis taiwanensis NBRC 103393.</title>
        <authorList>
            <person name="Ichikawa N."/>
            <person name="Sato H."/>
            <person name="Tonouchi N."/>
        </authorList>
    </citation>
    <scope>NUCLEOTIDE SEQUENCE</scope>
    <source>
        <strain evidence="5">NBRC 103393</strain>
    </source>
</reference>
<dbReference type="EMBL" id="BSTI01000017">
    <property type="protein sequence ID" value="GLY69554.1"/>
    <property type="molecule type" value="Genomic_DNA"/>
</dbReference>
<organism evidence="5 6">
    <name type="scientific">Amycolatopsis taiwanensis</name>
    <dbReference type="NCBI Taxonomy" id="342230"/>
    <lineage>
        <taxon>Bacteria</taxon>
        <taxon>Bacillati</taxon>
        <taxon>Actinomycetota</taxon>
        <taxon>Actinomycetes</taxon>
        <taxon>Pseudonocardiales</taxon>
        <taxon>Pseudonocardiaceae</taxon>
        <taxon>Amycolatopsis</taxon>
    </lineage>
</organism>
<keyword evidence="6" id="KW-1185">Reference proteome</keyword>
<name>A0A9W6R5N3_9PSEU</name>
<dbReference type="GO" id="GO:0004777">
    <property type="term" value="F:succinate-semialdehyde dehydrogenase (NAD+) activity"/>
    <property type="evidence" value="ECO:0007669"/>
    <property type="project" value="TreeGrafter"/>
</dbReference>
<dbReference type="InterPro" id="IPR016163">
    <property type="entry name" value="Ald_DH_C"/>
</dbReference>
<dbReference type="Pfam" id="PF00171">
    <property type="entry name" value="Aldedh"/>
    <property type="match status" value="1"/>
</dbReference>
<dbReference type="CDD" id="cd07100">
    <property type="entry name" value="ALDH_SSADH1_GabD1"/>
    <property type="match status" value="1"/>
</dbReference>
<dbReference type="Proteomes" id="UP001165136">
    <property type="component" value="Unassembled WGS sequence"/>
</dbReference>
<evidence type="ECO:0000259" key="4">
    <source>
        <dbReference type="Pfam" id="PF00171"/>
    </source>
</evidence>
<accession>A0A9W6R5N3</accession>
<dbReference type="FunFam" id="3.40.605.10:FF:000012">
    <property type="entry name" value="NAD-dependent succinate-semialdehyde dehydrogenase"/>
    <property type="match status" value="1"/>
</dbReference>
<comment type="caution">
    <text evidence="5">The sequence shown here is derived from an EMBL/GenBank/DDBJ whole genome shotgun (WGS) entry which is preliminary data.</text>
</comment>
<dbReference type="InterPro" id="IPR016161">
    <property type="entry name" value="Ald_DH/histidinol_DH"/>
</dbReference>
<dbReference type="InterPro" id="IPR044148">
    <property type="entry name" value="ALDH_GabD1-like"/>
</dbReference>
<gene>
    <name evidence="5" type="ORF">Atai01_61730</name>
</gene>
<evidence type="ECO:0000256" key="2">
    <source>
        <dbReference type="ARBA" id="ARBA00022857"/>
    </source>
</evidence>